<keyword evidence="10 12" id="KW-0472">Membrane</keyword>
<sequence>HRKHYDKNSKKYVYLSTIFTKGYRKLRHFSVRKLGNHLRDILGSGGSHHLYFYIYFLCELLNFVVSLSQLIVVSGLIGGISSAIEDVTSSVSEEVEGKDPVLALIKSAPFPRAGKCIIYSHGASGGVIRFDNLCLLPANVRIQEIYIVVYVWFLILTLLSFLVLLYRLMTILIPPFRLAILQFNVPGLPWSQASVVNRTVSDWYLIRRLFQNMAEDDFRDLLKNITLENVFEMKSSN</sequence>
<evidence type="ECO:0000256" key="5">
    <source>
        <dbReference type="ARBA" id="ARBA00022692"/>
    </source>
</evidence>
<dbReference type="GeneID" id="111089187"/>
<organism evidence="13 14">
    <name type="scientific">Limulus polyphemus</name>
    <name type="common">Atlantic horseshoe crab</name>
    <dbReference type="NCBI Taxonomy" id="6850"/>
    <lineage>
        <taxon>Eukaryota</taxon>
        <taxon>Metazoa</taxon>
        <taxon>Ecdysozoa</taxon>
        <taxon>Arthropoda</taxon>
        <taxon>Chelicerata</taxon>
        <taxon>Merostomata</taxon>
        <taxon>Xiphosura</taxon>
        <taxon>Limulidae</taxon>
        <taxon>Limulus</taxon>
    </lineage>
</organism>
<dbReference type="RefSeq" id="XP_022256919.1">
    <property type="nucleotide sequence ID" value="XM_022401211.1"/>
</dbReference>
<name>A0ABM1TM13_LIMPO</name>
<gene>
    <name evidence="14" type="primary">LOC111089187</name>
    <name evidence="12" type="synonym">inx</name>
</gene>
<evidence type="ECO:0000256" key="9">
    <source>
        <dbReference type="ARBA" id="ARBA00023065"/>
    </source>
</evidence>
<feature type="transmembrane region" description="Helical" evidence="12">
    <location>
        <begin position="145"/>
        <end position="168"/>
    </location>
</feature>
<dbReference type="PANTHER" id="PTHR11893">
    <property type="entry name" value="INNEXIN"/>
    <property type="match status" value="1"/>
</dbReference>
<keyword evidence="9 12" id="KW-0406">Ion transport</keyword>
<comment type="caution">
    <text evidence="12">Lacks conserved residue(s) required for the propagation of feature annotation.</text>
</comment>
<keyword evidence="5 12" id="KW-0812">Transmembrane</keyword>
<dbReference type="Proteomes" id="UP000694941">
    <property type="component" value="Unplaced"/>
</dbReference>
<evidence type="ECO:0000256" key="7">
    <source>
        <dbReference type="ARBA" id="ARBA00022949"/>
    </source>
</evidence>
<evidence type="ECO:0000256" key="6">
    <source>
        <dbReference type="ARBA" id="ARBA00022868"/>
    </source>
</evidence>
<reference evidence="14" key="1">
    <citation type="submission" date="2025-08" db="UniProtKB">
        <authorList>
            <consortium name="RefSeq"/>
        </authorList>
    </citation>
    <scope>IDENTIFICATION</scope>
    <source>
        <tissue evidence="14">Muscle</tissue>
    </source>
</reference>
<dbReference type="Pfam" id="PF00876">
    <property type="entry name" value="Innexin"/>
    <property type="match status" value="1"/>
</dbReference>
<evidence type="ECO:0000313" key="14">
    <source>
        <dbReference type="RefSeq" id="XP_022256919.1"/>
    </source>
</evidence>
<evidence type="ECO:0000256" key="8">
    <source>
        <dbReference type="ARBA" id="ARBA00022989"/>
    </source>
</evidence>
<dbReference type="PANTHER" id="PTHR11893:SF41">
    <property type="entry name" value="INNEXIN INX2"/>
    <property type="match status" value="1"/>
</dbReference>
<keyword evidence="11 12" id="KW-0407">Ion channel</keyword>
<keyword evidence="13" id="KW-1185">Reference proteome</keyword>
<comment type="subcellular location">
    <subcellularLocation>
        <location evidence="1">Cell junction</location>
        <location evidence="1">Gap junction</location>
    </subcellularLocation>
    <subcellularLocation>
        <location evidence="2 12">Cell membrane</location>
        <topology evidence="2 12">Multi-pass membrane protein</topology>
    </subcellularLocation>
</comment>
<evidence type="ECO:0000256" key="4">
    <source>
        <dbReference type="ARBA" id="ARBA00022475"/>
    </source>
</evidence>
<comment type="similarity">
    <text evidence="12">Belongs to the pannexin family.</text>
</comment>
<evidence type="ECO:0000256" key="3">
    <source>
        <dbReference type="ARBA" id="ARBA00022448"/>
    </source>
</evidence>
<keyword evidence="3 12" id="KW-0813">Transport</keyword>
<protein>
    <recommendedName>
        <fullName evidence="12">Innexin</fullName>
    </recommendedName>
</protein>
<dbReference type="InterPro" id="IPR000990">
    <property type="entry name" value="Innexin"/>
</dbReference>
<evidence type="ECO:0000256" key="1">
    <source>
        <dbReference type="ARBA" id="ARBA00004610"/>
    </source>
</evidence>
<evidence type="ECO:0000313" key="13">
    <source>
        <dbReference type="Proteomes" id="UP000694941"/>
    </source>
</evidence>
<keyword evidence="7" id="KW-0965">Cell junction</keyword>
<evidence type="ECO:0000256" key="12">
    <source>
        <dbReference type="RuleBase" id="RU010713"/>
    </source>
</evidence>
<comment type="function">
    <text evidence="12">Structural component of the gap junctions.</text>
</comment>
<keyword evidence="6" id="KW-0303">Gap junction</keyword>
<proteinExistence type="inferred from homology"/>
<evidence type="ECO:0000256" key="11">
    <source>
        <dbReference type="ARBA" id="ARBA00023303"/>
    </source>
</evidence>
<evidence type="ECO:0000256" key="10">
    <source>
        <dbReference type="ARBA" id="ARBA00023136"/>
    </source>
</evidence>
<keyword evidence="4" id="KW-1003">Cell membrane</keyword>
<dbReference type="PROSITE" id="PS51013">
    <property type="entry name" value="PANNEXIN"/>
    <property type="match status" value="1"/>
</dbReference>
<feature type="non-terminal residue" evidence="14">
    <location>
        <position position="1"/>
    </location>
</feature>
<keyword evidence="8 12" id="KW-1133">Transmembrane helix</keyword>
<accession>A0ABM1TM13</accession>
<evidence type="ECO:0000256" key="2">
    <source>
        <dbReference type="ARBA" id="ARBA00004651"/>
    </source>
</evidence>